<feature type="transmembrane region" description="Helical" evidence="6">
    <location>
        <begin position="430"/>
        <end position="452"/>
    </location>
</feature>
<evidence type="ECO:0000313" key="9">
    <source>
        <dbReference type="Proteomes" id="UP000009080"/>
    </source>
</evidence>
<gene>
    <name evidence="8" type="ordered locus">TERTU_1701</name>
</gene>
<dbReference type="InterPro" id="IPR001898">
    <property type="entry name" value="SLC13A/DASS"/>
</dbReference>
<feature type="transmembrane region" description="Helical" evidence="6">
    <location>
        <begin position="130"/>
        <end position="149"/>
    </location>
</feature>
<dbReference type="HOGENOM" id="CLU_005170_0_2_6"/>
<dbReference type="RefSeq" id="WP_015818403.1">
    <property type="nucleotide sequence ID" value="NC_012997.1"/>
</dbReference>
<evidence type="ECO:0000256" key="6">
    <source>
        <dbReference type="SAM" id="Phobius"/>
    </source>
</evidence>
<keyword evidence="4 6" id="KW-1133">Transmembrane helix</keyword>
<feature type="domain" description="Citrate transporter-like" evidence="7">
    <location>
        <begin position="48"/>
        <end position="398"/>
    </location>
</feature>
<sequence>MVKANLRSLAATILLFAAIIFTEMFGIPGTDLTHPQQITAAILVVAAVLWVSEWVSLFVVSFLILALEIVWLLPALNSVGVDIKSNVFFGPFFSNIILLFLGGFVLSSLMQKYELDIRFAQAILKRTKGMPSLTLLGIILACSFLSMWISNTATTAMMLTMVFPLIKKIPDENPFRKALVLCIPFACNLGGIGTPIGTPPNAIALTYLTKAGFEISFAKWMILTLPFLIIFLLFLWQLLLRLFPAGNLRLDVPERHTADFGPKHWAALSVFVVTAMGWFFASKLGLATGTVGLFPVIVCFWFGLLSTKDFRDLPWDVLYMVAGGLALGVALNVTGLGEVLINSLPISGSPWVLLVITAAVAGAMSTVMSNTATAGLVIPLVMNLPFENNYILSLVVALALMCSMAMALPVSTPPNAIAFSSRAITSRDMMITGGLITVLGYLCIAFLGPMYWRFVLSFMGV</sequence>
<feature type="transmembrane region" description="Helical" evidence="6">
    <location>
        <begin position="353"/>
        <end position="378"/>
    </location>
</feature>
<evidence type="ECO:0000256" key="3">
    <source>
        <dbReference type="ARBA" id="ARBA00022692"/>
    </source>
</evidence>
<dbReference type="EMBL" id="CP001614">
    <property type="protein sequence ID" value="ACR12291.1"/>
    <property type="molecule type" value="Genomic_DNA"/>
</dbReference>
<keyword evidence="3 6" id="KW-0812">Transmembrane</keyword>
<feature type="transmembrane region" description="Helical" evidence="6">
    <location>
        <begin position="390"/>
        <end position="410"/>
    </location>
</feature>
<dbReference type="Proteomes" id="UP000009080">
    <property type="component" value="Chromosome"/>
</dbReference>
<dbReference type="OrthoDB" id="9766267at2"/>
<feature type="transmembrane region" description="Helical" evidence="6">
    <location>
        <begin position="220"/>
        <end position="243"/>
    </location>
</feature>
<evidence type="ECO:0000313" key="8">
    <source>
        <dbReference type="EMBL" id="ACR12291.1"/>
    </source>
</evidence>
<feature type="transmembrane region" description="Helical" evidence="6">
    <location>
        <begin position="287"/>
        <end position="305"/>
    </location>
</feature>
<dbReference type="STRING" id="377629.TERTU_1701"/>
<dbReference type="eggNOG" id="COG0471">
    <property type="taxonomic scope" value="Bacteria"/>
</dbReference>
<evidence type="ECO:0000256" key="2">
    <source>
        <dbReference type="ARBA" id="ARBA00022448"/>
    </source>
</evidence>
<organism evidence="8 9">
    <name type="scientific">Teredinibacter turnerae (strain ATCC 39867 / T7901)</name>
    <dbReference type="NCBI Taxonomy" id="377629"/>
    <lineage>
        <taxon>Bacteria</taxon>
        <taxon>Pseudomonadati</taxon>
        <taxon>Pseudomonadota</taxon>
        <taxon>Gammaproteobacteria</taxon>
        <taxon>Cellvibrionales</taxon>
        <taxon>Cellvibrionaceae</taxon>
        <taxon>Teredinibacter</taxon>
    </lineage>
</organism>
<protein>
    <submittedName>
        <fullName evidence="8">Transporter, divalent anion:Na+ symporter family</fullName>
    </submittedName>
</protein>
<evidence type="ECO:0000256" key="4">
    <source>
        <dbReference type="ARBA" id="ARBA00022989"/>
    </source>
</evidence>
<dbReference type="PANTHER" id="PTHR10283:SF92">
    <property type="entry name" value="LOW-AFFINITY PHOSPHATE TRANSPORTER PHO91"/>
    <property type="match status" value="1"/>
</dbReference>
<keyword evidence="2" id="KW-0813">Transport</keyword>
<dbReference type="AlphaFoldDB" id="C5BU43"/>
<keyword evidence="9" id="KW-1185">Reference proteome</keyword>
<feature type="transmembrane region" description="Helical" evidence="6">
    <location>
        <begin position="317"/>
        <end position="341"/>
    </location>
</feature>
<dbReference type="Pfam" id="PF03600">
    <property type="entry name" value="CitMHS"/>
    <property type="match status" value="1"/>
</dbReference>
<proteinExistence type="predicted"/>
<reference evidence="8 9" key="1">
    <citation type="journal article" date="2009" name="PLoS ONE">
        <title>The complete genome of Teredinibacter turnerae T7901: an intracellular endosymbiont of marine wood-boring bivalves (shipworms).</title>
        <authorList>
            <person name="Yang J.C."/>
            <person name="Madupu R."/>
            <person name="Durkin A.S."/>
            <person name="Ekborg N.A."/>
            <person name="Pedamallu C.S."/>
            <person name="Hostetler J.B."/>
            <person name="Radune D."/>
            <person name="Toms B.S."/>
            <person name="Henrissat B."/>
            <person name="Coutinho P.M."/>
            <person name="Schwarz S."/>
            <person name="Field L."/>
            <person name="Trindade-Silva A.E."/>
            <person name="Soares C.A.G."/>
            <person name="Elshahawi S."/>
            <person name="Hanora A."/>
            <person name="Schmidt E.W."/>
            <person name="Haygood M.G."/>
            <person name="Posfai J."/>
            <person name="Benner J."/>
            <person name="Madinger C."/>
            <person name="Nove J."/>
            <person name="Anton B."/>
            <person name="Chaudhary K."/>
            <person name="Foster J."/>
            <person name="Holman A."/>
            <person name="Kumar S."/>
            <person name="Lessard P.A."/>
            <person name="Luyten Y.A."/>
            <person name="Slatko B."/>
            <person name="Wood N."/>
            <person name="Wu B."/>
            <person name="Teplitski M."/>
            <person name="Mougous J.D."/>
            <person name="Ward N."/>
            <person name="Eisen J.A."/>
            <person name="Badger J.H."/>
            <person name="Distel D.L."/>
        </authorList>
    </citation>
    <scope>NUCLEOTIDE SEQUENCE [LARGE SCALE GENOMIC DNA]</scope>
    <source>
        <strain evidence="9">ATCC 39867 / T7901</strain>
    </source>
</reference>
<dbReference type="GO" id="GO:0005315">
    <property type="term" value="F:phosphate transmembrane transporter activity"/>
    <property type="evidence" value="ECO:0007669"/>
    <property type="project" value="TreeGrafter"/>
</dbReference>
<evidence type="ECO:0000256" key="5">
    <source>
        <dbReference type="ARBA" id="ARBA00023136"/>
    </source>
</evidence>
<dbReference type="NCBIfam" id="TIGR00785">
    <property type="entry name" value="dass"/>
    <property type="match status" value="1"/>
</dbReference>
<dbReference type="KEGG" id="ttu:TERTU_1701"/>
<feature type="transmembrane region" description="Helical" evidence="6">
    <location>
        <begin position="36"/>
        <end position="52"/>
    </location>
</feature>
<accession>C5BU43</accession>
<feature type="transmembrane region" description="Helical" evidence="6">
    <location>
        <begin position="88"/>
        <end position="109"/>
    </location>
</feature>
<comment type="subcellular location">
    <subcellularLocation>
        <location evidence="1">Membrane</location>
        <topology evidence="1">Multi-pass membrane protein</topology>
    </subcellularLocation>
</comment>
<name>C5BU43_TERTT</name>
<dbReference type="InterPro" id="IPR004680">
    <property type="entry name" value="Cit_transptr-like_dom"/>
</dbReference>
<evidence type="ECO:0000259" key="7">
    <source>
        <dbReference type="Pfam" id="PF03600"/>
    </source>
</evidence>
<evidence type="ECO:0000256" key="1">
    <source>
        <dbReference type="ARBA" id="ARBA00004141"/>
    </source>
</evidence>
<dbReference type="GO" id="GO:0005886">
    <property type="term" value="C:plasma membrane"/>
    <property type="evidence" value="ECO:0007669"/>
    <property type="project" value="TreeGrafter"/>
</dbReference>
<dbReference type="PANTHER" id="PTHR10283">
    <property type="entry name" value="SOLUTE CARRIER FAMILY 13 MEMBER"/>
    <property type="match status" value="1"/>
</dbReference>
<keyword evidence="5 6" id="KW-0472">Membrane</keyword>
<feature type="transmembrane region" description="Helical" evidence="6">
    <location>
        <begin position="57"/>
        <end position="76"/>
    </location>
</feature>
<feature type="transmembrane region" description="Helical" evidence="6">
    <location>
        <begin position="264"/>
        <end position="281"/>
    </location>
</feature>